<reference evidence="2" key="1">
    <citation type="submission" date="2016-04" db="EMBL/GenBank/DDBJ databases">
        <authorList>
            <person name="Evans L.H."/>
            <person name="Alamgir A."/>
            <person name="Owens N."/>
            <person name="Weber N.D."/>
            <person name="Virtaneva K."/>
            <person name="Barbian K."/>
            <person name="Babar A."/>
            <person name="Rosenke K."/>
        </authorList>
    </citation>
    <scope>NUCLEOTIDE SEQUENCE</scope>
    <source>
        <strain evidence="2">UB2112</strain>
    </source>
</reference>
<feature type="compositionally biased region" description="Low complexity" evidence="1">
    <location>
        <begin position="25"/>
        <end position="43"/>
    </location>
</feature>
<organism evidence="2 4">
    <name type="scientific">Ustilago bromivora</name>
    <dbReference type="NCBI Taxonomy" id="307758"/>
    <lineage>
        <taxon>Eukaryota</taxon>
        <taxon>Fungi</taxon>
        <taxon>Dikarya</taxon>
        <taxon>Basidiomycota</taxon>
        <taxon>Ustilaginomycotina</taxon>
        <taxon>Ustilaginomycetes</taxon>
        <taxon>Ustilaginales</taxon>
        <taxon>Ustilaginaceae</taxon>
        <taxon>Ustilago</taxon>
    </lineage>
</organism>
<feature type="region of interest" description="Disordered" evidence="1">
    <location>
        <begin position="1"/>
        <end position="104"/>
    </location>
</feature>
<evidence type="ECO:0000313" key="3">
    <source>
        <dbReference type="EMBL" id="SYW75857.1"/>
    </source>
</evidence>
<dbReference type="AlphaFoldDB" id="A0A1K0FW47"/>
<reference evidence="4" key="2">
    <citation type="submission" date="2016-04" db="EMBL/GenBank/DDBJ databases">
        <authorList>
            <person name="Guldener U."/>
            <person name="Guldener U."/>
        </authorList>
    </citation>
    <scope>NUCLEOTIDE SEQUENCE [LARGE SCALE GENOMIC DNA]</scope>
    <source>
        <strain evidence="4">UB2112</strain>
    </source>
</reference>
<reference evidence="3" key="3">
    <citation type="submission" date="2018-08" db="EMBL/GenBank/DDBJ databases">
        <authorList>
            <person name="Guldener U."/>
        </authorList>
    </citation>
    <scope>NUCLEOTIDE SEQUENCE</scope>
    <source>
        <strain evidence="3">UB2</strain>
    </source>
</reference>
<dbReference type="EMBL" id="LT558117">
    <property type="protein sequence ID" value="SAM64368.1"/>
    <property type="molecule type" value="Genomic_DNA"/>
</dbReference>
<protein>
    <submittedName>
        <fullName evidence="2">Uncharacterized protein</fullName>
    </submittedName>
</protein>
<keyword evidence="5" id="KW-1185">Reference proteome</keyword>
<evidence type="ECO:0000313" key="4">
    <source>
        <dbReference type="Proteomes" id="UP000179920"/>
    </source>
</evidence>
<feature type="compositionally biased region" description="Low complexity" evidence="1">
    <location>
        <begin position="88"/>
        <end position="97"/>
    </location>
</feature>
<gene>
    <name evidence="3" type="ORF">UBRO2_01012</name>
    <name evidence="2" type="ORF">UBRO_08376</name>
</gene>
<dbReference type="Proteomes" id="UP000658997">
    <property type="component" value="Unassembled WGS sequence"/>
</dbReference>
<dbReference type="OrthoDB" id="2527463at2759"/>
<evidence type="ECO:0000256" key="1">
    <source>
        <dbReference type="SAM" id="MobiDB-lite"/>
    </source>
</evidence>
<evidence type="ECO:0000313" key="2">
    <source>
        <dbReference type="EMBL" id="SAM64368.1"/>
    </source>
</evidence>
<dbReference type="EMBL" id="ULHB01000011">
    <property type="protein sequence ID" value="SYW75857.1"/>
    <property type="molecule type" value="Genomic_DNA"/>
</dbReference>
<feature type="compositionally biased region" description="Polar residues" evidence="1">
    <location>
        <begin position="44"/>
        <end position="54"/>
    </location>
</feature>
<proteinExistence type="predicted"/>
<sequence>MKDETKGKGKATAESSQTSDRDTRQAASSSAASNAAQTLASALRTTMASSQLGSLMQPASGGKAEFQGQNSVGETEELRDWLVQDLRSGGTSSSSSTVLAGAGAQTFRTTRALEREQQEMFQDFERGMSLSDARQGEPGFKPSDGLARDGVGLSQAWDEATQQYRWQATGLDPASARPIRSYTELDAPLHDSVRVGSTQAPPSQSWTYAPPATAPLAQTDDVFALLDVEDQLAPTSIASVSTAPQSEELLEQVLSQFDSLYRPPSPTHLSFSREQAKLHLQLAEAQASQQGKTELGIPRPDNPSLQEGVYAPTAEQALQAIFDGRVESSDVTEEQDVSDRGEEIVRKITKYFGASSYLDDVYGERPVLRETIEVVKKEKDGDREKRERAIRRLESLWGHLSNTPPHESKGKDWVDAWLLKNT</sequence>
<dbReference type="Proteomes" id="UP000179920">
    <property type="component" value="Chromosome I"/>
</dbReference>
<name>A0A1K0FW47_9BASI</name>
<evidence type="ECO:0000313" key="5">
    <source>
        <dbReference type="Proteomes" id="UP000658997"/>
    </source>
</evidence>
<accession>A0A1K0FW47</accession>